<dbReference type="InterPro" id="IPR051017">
    <property type="entry name" value="Aldolase-II_Adducin_sf"/>
</dbReference>
<gene>
    <name evidence="2" type="ORF">SNAT2548_LOCUS16926</name>
</gene>
<reference evidence="2" key="1">
    <citation type="submission" date="2021-02" db="EMBL/GenBank/DDBJ databases">
        <authorList>
            <person name="Dougan E. K."/>
            <person name="Rhodes N."/>
            <person name="Thang M."/>
            <person name="Chan C."/>
        </authorList>
    </citation>
    <scope>NUCLEOTIDE SEQUENCE</scope>
</reference>
<keyword evidence="3" id="KW-1185">Reference proteome</keyword>
<sequence length="218" mass="24329">EVTPDKLLKVAHDGTVLAGRGNCEISAFEIHRAIHDLDPRRYAVVLHTHMPYATALCCVATKSEEHPLKMCNQNSLRFYDDVAYDPVYHGLVCEEDEGNRLAKAMDNKLALLHRNHGVIVCGATVAEAFDDLYYLERAAMIQVLAASTGQELLLVDDATAKATKEATDSLKPHYAKAHLDAWKREMRRSEGTWPSENWLPVLAASMIALTTLFVLRSR</sequence>
<dbReference type="EMBL" id="CAJNDS010002095">
    <property type="protein sequence ID" value="CAE7323035.1"/>
    <property type="molecule type" value="Genomic_DNA"/>
</dbReference>
<dbReference type="GO" id="GO:0005856">
    <property type="term" value="C:cytoskeleton"/>
    <property type="evidence" value="ECO:0007669"/>
    <property type="project" value="TreeGrafter"/>
</dbReference>
<dbReference type="InterPro" id="IPR001303">
    <property type="entry name" value="Aldolase_II/adducin_N"/>
</dbReference>
<dbReference type="Gene3D" id="3.40.225.10">
    <property type="entry name" value="Class II aldolase/adducin N-terminal domain"/>
    <property type="match status" value="1"/>
</dbReference>
<feature type="non-terminal residue" evidence="2">
    <location>
        <position position="218"/>
    </location>
</feature>
<protein>
    <recommendedName>
        <fullName evidence="1">Class II aldolase/adducin N-terminal domain-containing protein</fullName>
    </recommendedName>
</protein>
<evidence type="ECO:0000259" key="1">
    <source>
        <dbReference type="SMART" id="SM01007"/>
    </source>
</evidence>
<dbReference type="Proteomes" id="UP000604046">
    <property type="component" value="Unassembled WGS sequence"/>
</dbReference>
<dbReference type="AlphaFoldDB" id="A0A812NR76"/>
<organism evidence="2 3">
    <name type="scientific">Symbiodinium natans</name>
    <dbReference type="NCBI Taxonomy" id="878477"/>
    <lineage>
        <taxon>Eukaryota</taxon>
        <taxon>Sar</taxon>
        <taxon>Alveolata</taxon>
        <taxon>Dinophyceae</taxon>
        <taxon>Suessiales</taxon>
        <taxon>Symbiodiniaceae</taxon>
        <taxon>Symbiodinium</taxon>
    </lineage>
</organism>
<dbReference type="SUPFAM" id="SSF53639">
    <property type="entry name" value="AraD/HMP-PK domain-like"/>
    <property type="match status" value="1"/>
</dbReference>
<feature type="domain" description="Class II aldolase/adducin N-terminal" evidence="1">
    <location>
        <begin position="1"/>
        <end position="143"/>
    </location>
</feature>
<dbReference type="PANTHER" id="PTHR10672:SF21">
    <property type="entry name" value="CLASS II ALDOLASE_ADDUCIN N-TERMINAL DOMAIN-CONTAINING PROTEIN"/>
    <property type="match status" value="1"/>
</dbReference>
<name>A0A812NR76_9DINO</name>
<dbReference type="Pfam" id="PF00596">
    <property type="entry name" value="Aldolase_II"/>
    <property type="match status" value="1"/>
</dbReference>
<dbReference type="PANTHER" id="PTHR10672">
    <property type="entry name" value="ADDUCIN"/>
    <property type="match status" value="1"/>
</dbReference>
<comment type="caution">
    <text evidence="2">The sequence shown here is derived from an EMBL/GenBank/DDBJ whole genome shotgun (WGS) entry which is preliminary data.</text>
</comment>
<evidence type="ECO:0000313" key="2">
    <source>
        <dbReference type="EMBL" id="CAE7323035.1"/>
    </source>
</evidence>
<dbReference type="SMART" id="SM01007">
    <property type="entry name" value="Aldolase_II"/>
    <property type="match status" value="1"/>
</dbReference>
<dbReference type="GO" id="GO:0051015">
    <property type="term" value="F:actin filament binding"/>
    <property type="evidence" value="ECO:0007669"/>
    <property type="project" value="TreeGrafter"/>
</dbReference>
<dbReference type="OrthoDB" id="3238794at2759"/>
<accession>A0A812NR76</accession>
<dbReference type="InterPro" id="IPR036409">
    <property type="entry name" value="Aldolase_II/adducin_N_sf"/>
</dbReference>
<proteinExistence type="predicted"/>
<evidence type="ECO:0000313" key="3">
    <source>
        <dbReference type="Proteomes" id="UP000604046"/>
    </source>
</evidence>